<dbReference type="KEGG" id="mars:A8C75_14175"/>
<dbReference type="Proteomes" id="UP000078070">
    <property type="component" value="Chromosome"/>
</dbReference>
<dbReference type="AlphaFoldDB" id="A0A1A9EZJ2"/>
<gene>
    <name evidence="1" type="ORF">A8C75_14175</name>
</gene>
<evidence type="ECO:0000313" key="1">
    <source>
        <dbReference type="EMBL" id="ANG63504.1"/>
    </source>
</evidence>
<dbReference type="EMBL" id="CP015839">
    <property type="protein sequence ID" value="ANG63504.1"/>
    <property type="molecule type" value="Genomic_DNA"/>
</dbReference>
<organism evidence="1 2">
    <name type="scientific">Marinobacterium aestuarii</name>
    <dbReference type="NCBI Taxonomy" id="1821621"/>
    <lineage>
        <taxon>Bacteria</taxon>
        <taxon>Pseudomonadati</taxon>
        <taxon>Pseudomonadota</taxon>
        <taxon>Gammaproteobacteria</taxon>
        <taxon>Oceanospirillales</taxon>
        <taxon>Oceanospirillaceae</taxon>
        <taxon>Marinobacterium</taxon>
    </lineage>
</organism>
<accession>A0A1A9EZJ2</accession>
<reference evidence="1 2" key="2">
    <citation type="journal article" date="2018" name="Int. J. Syst. Evol. Microbiol.">
        <title>Marinobacterium aestuarii sp. nov., a benzene-degrading marine bacterium isolated from estuary sediment.</title>
        <authorList>
            <person name="Bae S.S."/>
            <person name="Jung J."/>
            <person name="Chung D."/>
            <person name="Baek K."/>
        </authorList>
    </citation>
    <scope>NUCLEOTIDE SEQUENCE [LARGE SCALE GENOMIC DNA]</scope>
    <source>
        <strain evidence="1 2">ST58-10</strain>
    </source>
</reference>
<proteinExistence type="predicted"/>
<evidence type="ECO:0000313" key="2">
    <source>
        <dbReference type="Proteomes" id="UP000078070"/>
    </source>
</evidence>
<reference evidence="2" key="1">
    <citation type="submission" date="2016-05" db="EMBL/GenBank/DDBJ databases">
        <authorList>
            <person name="Baek K."/>
            <person name="Yang S.-J."/>
        </authorList>
    </citation>
    <scope>NUCLEOTIDE SEQUENCE [LARGE SCALE GENOMIC DNA]</scope>
    <source>
        <strain evidence="2">ST58-10</strain>
    </source>
</reference>
<protein>
    <submittedName>
        <fullName evidence="1">Uncharacterized protein</fullName>
    </submittedName>
</protein>
<sequence>MRPDEAFSLRSDAIVRVQAFKVESRNILFLICSSTVPVSPCGPDRTITPVLAGIGPWMAGSQKMQEQFSAQKGECMPF</sequence>
<keyword evidence="2" id="KW-1185">Reference proteome</keyword>
<name>A0A1A9EZJ2_9GAMM</name>